<comment type="caution">
    <text evidence="2">The sequence shown here is derived from an EMBL/GenBank/DDBJ whole genome shotgun (WGS) entry which is preliminary data.</text>
</comment>
<name>A0A229T7J6_9PSEU</name>
<sequence>MIAAAVAAAALATAGVFVLGDSAGAADGIVTAIHPDGRVEWTDARFVKAEENGSNAEPVPGTAHKAVLAGDVKIFTGVGSWCASAAAGLAVGLDGTGSRPCTRAEFLATTPDSLYAVKITVKGDVVTRIAEYYHP</sequence>
<evidence type="ECO:0000313" key="2">
    <source>
        <dbReference type="EMBL" id="OXM67216.1"/>
    </source>
</evidence>
<proteinExistence type="predicted"/>
<dbReference type="EMBL" id="NMUL01000014">
    <property type="protein sequence ID" value="OXM67216.1"/>
    <property type="molecule type" value="Genomic_DNA"/>
</dbReference>
<reference evidence="3" key="1">
    <citation type="submission" date="2017-07" db="EMBL/GenBank/DDBJ databases">
        <title>Comparative genome mining reveals phylogenetic distribution patterns of secondary metabolites in Amycolatopsis.</title>
        <authorList>
            <person name="Adamek M."/>
            <person name="Alanjary M."/>
            <person name="Sales-Ortells H."/>
            <person name="Goodfellow M."/>
            <person name="Bull A.T."/>
            <person name="Kalinowski J."/>
            <person name="Ziemert N."/>
        </authorList>
    </citation>
    <scope>NUCLEOTIDE SEQUENCE [LARGE SCALE GENOMIC DNA]</scope>
    <source>
        <strain evidence="3">H5</strain>
    </source>
</reference>
<dbReference type="Proteomes" id="UP000215199">
    <property type="component" value="Unassembled WGS sequence"/>
</dbReference>
<evidence type="ECO:0000256" key="1">
    <source>
        <dbReference type="SAM" id="SignalP"/>
    </source>
</evidence>
<dbReference type="OrthoDB" id="3637742at2"/>
<evidence type="ECO:0000313" key="3">
    <source>
        <dbReference type="Proteomes" id="UP000215199"/>
    </source>
</evidence>
<protein>
    <submittedName>
        <fullName evidence="2">Uncharacterized protein</fullName>
    </submittedName>
</protein>
<keyword evidence="1" id="KW-0732">Signal</keyword>
<gene>
    <name evidence="2" type="ORF">CF165_17390</name>
</gene>
<dbReference type="AlphaFoldDB" id="A0A229T7J6"/>
<feature type="chain" id="PRO_5012737127" evidence="1">
    <location>
        <begin position="26"/>
        <end position="135"/>
    </location>
</feature>
<keyword evidence="3" id="KW-1185">Reference proteome</keyword>
<feature type="signal peptide" evidence="1">
    <location>
        <begin position="1"/>
        <end position="25"/>
    </location>
</feature>
<organism evidence="2 3">
    <name type="scientific">Amycolatopsis vastitatis</name>
    <dbReference type="NCBI Taxonomy" id="1905142"/>
    <lineage>
        <taxon>Bacteria</taxon>
        <taxon>Bacillati</taxon>
        <taxon>Actinomycetota</taxon>
        <taxon>Actinomycetes</taxon>
        <taxon>Pseudonocardiales</taxon>
        <taxon>Pseudonocardiaceae</taxon>
        <taxon>Amycolatopsis</taxon>
    </lineage>
</organism>
<accession>A0A229T7J6</accession>
<dbReference type="RefSeq" id="WP_093948584.1">
    <property type="nucleotide sequence ID" value="NZ_NMUL01000014.1"/>
</dbReference>